<gene>
    <name evidence="3" type="ORF">EJP77_09755</name>
</gene>
<feature type="domain" description="NADP-dependent oxidoreductase" evidence="2">
    <location>
        <begin position="16"/>
        <end position="309"/>
    </location>
</feature>
<dbReference type="InterPro" id="IPR018170">
    <property type="entry name" value="Aldo/ket_reductase_CS"/>
</dbReference>
<keyword evidence="1" id="KW-0560">Oxidoreductase</keyword>
<dbReference type="FunFam" id="3.20.20.100:FF:000004">
    <property type="entry name" value="Oxidoreductase, aldo/keto reductase"/>
    <property type="match status" value="1"/>
</dbReference>
<dbReference type="InterPro" id="IPR036812">
    <property type="entry name" value="NAD(P)_OxRdtase_dom_sf"/>
</dbReference>
<evidence type="ECO:0000259" key="2">
    <source>
        <dbReference type="Pfam" id="PF00248"/>
    </source>
</evidence>
<dbReference type="PROSITE" id="PS00062">
    <property type="entry name" value="ALDOKETO_REDUCTASE_2"/>
    <property type="match status" value="1"/>
</dbReference>
<dbReference type="InterPro" id="IPR023210">
    <property type="entry name" value="NADP_OxRdtase_dom"/>
</dbReference>
<dbReference type="EMBL" id="RZNX01000003">
    <property type="protein sequence ID" value="RUT31666.1"/>
    <property type="molecule type" value="Genomic_DNA"/>
</dbReference>
<proteinExistence type="predicted"/>
<comment type="caution">
    <text evidence="3">The sequence shown here is derived from an EMBL/GenBank/DDBJ whole genome shotgun (WGS) entry which is preliminary data.</text>
</comment>
<sequence>METRRLGNSDLHTSVIGFGAWAAGKAGWGEVSENQIERAIHRAYELGVNFFDTAPVYGFGESEEVLGRTLRPIRDKVILATKFGLAWDDAGSIRNDVFRESIIREVEASLRRLQTDYIDLYQVHWPDPSGSTPFEETFDTLNRLVEQGKIRYIGVSNFSVEQLTEAAALSPVVSLQSLYNILQRDVEQGPLPHAAEQGIGFIPYSPLAQGLLTGKFNPANKPNPDDVRSALNPLFSEDNYEQNLIKVQKLEEVAESYGKPLGQLAINWLLANPAVSSVIAGAKTVEQVEENIAASGWKIAAEDVEKINRLFVTS</sequence>
<dbReference type="PRINTS" id="PR00069">
    <property type="entry name" value="ALDKETRDTASE"/>
</dbReference>
<reference evidence="3 4" key="1">
    <citation type="submission" date="2018-12" db="EMBL/GenBank/DDBJ databases">
        <authorList>
            <person name="Sun L."/>
            <person name="Chen Z."/>
        </authorList>
    </citation>
    <scope>NUCLEOTIDE SEQUENCE [LARGE SCALE GENOMIC DNA]</scope>
    <source>
        <strain evidence="3 4">3-5-3</strain>
    </source>
</reference>
<dbReference type="InterPro" id="IPR020471">
    <property type="entry name" value="AKR"/>
</dbReference>
<dbReference type="Proteomes" id="UP000272464">
    <property type="component" value="Unassembled WGS sequence"/>
</dbReference>
<dbReference type="RefSeq" id="WP_127199047.1">
    <property type="nucleotide sequence ID" value="NZ_RZNX01000003.1"/>
</dbReference>
<keyword evidence="4" id="KW-1185">Reference proteome</keyword>
<dbReference type="GO" id="GO:0016491">
    <property type="term" value="F:oxidoreductase activity"/>
    <property type="evidence" value="ECO:0007669"/>
    <property type="project" value="UniProtKB-KW"/>
</dbReference>
<accession>A0A3S1BSU1</accession>
<dbReference type="GO" id="GO:0005829">
    <property type="term" value="C:cytosol"/>
    <property type="evidence" value="ECO:0007669"/>
    <property type="project" value="TreeGrafter"/>
</dbReference>
<dbReference type="PANTHER" id="PTHR43364:SF4">
    <property type="entry name" value="NAD(P)-LINKED OXIDOREDUCTASE SUPERFAMILY PROTEIN"/>
    <property type="match status" value="1"/>
</dbReference>
<dbReference type="InterPro" id="IPR050523">
    <property type="entry name" value="AKR_Detox_Biosynth"/>
</dbReference>
<evidence type="ECO:0000313" key="3">
    <source>
        <dbReference type="EMBL" id="RUT31666.1"/>
    </source>
</evidence>
<dbReference type="CDD" id="cd19084">
    <property type="entry name" value="AKR_AKR11B1-like"/>
    <property type="match status" value="1"/>
</dbReference>
<dbReference type="AlphaFoldDB" id="A0A3S1BSU1"/>
<dbReference type="PANTHER" id="PTHR43364">
    <property type="entry name" value="NADH-SPECIFIC METHYLGLYOXAL REDUCTASE-RELATED"/>
    <property type="match status" value="1"/>
</dbReference>
<evidence type="ECO:0000256" key="1">
    <source>
        <dbReference type="ARBA" id="ARBA00023002"/>
    </source>
</evidence>
<name>A0A3S1BSU1_9BACL</name>
<dbReference type="Gene3D" id="3.20.20.100">
    <property type="entry name" value="NADP-dependent oxidoreductase domain"/>
    <property type="match status" value="1"/>
</dbReference>
<dbReference type="Pfam" id="PF00248">
    <property type="entry name" value="Aldo_ket_red"/>
    <property type="match status" value="1"/>
</dbReference>
<organism evidence="3 4">
    <name type="scientific">Paenibacillus zeisoli</name>
    <dbReference type="NCBI Taxonomy" id="2496267"/>
    <lineage>
        <taxon>Bacteria</taxon>
        <taxon>Bacillati</taxon>
        <taxon>Bacillota</taxon>
        <taxon>Bacilli</taxon>
        <taxon>Bacillales</taxon>
        <taxon>Paenibacillaceae</taxon>
        <taxon>Paenibacillus</taxon>
    </lineage>
</organism>
<dbReference type="OrthoDB" id="9773828at2"/>
<protein>
    <submittedName>
        <fullName evidence="3">Aldo/keto reductase</fullName>
    </submittedName>
</protein>
<dbReference type="SUPFAM" id="SSF51430">
    <property type="entry name" value="NAD(P)-linked oxidoreductase"/>
    <property type="match status" value="1"/>
</dbReference>
<evidence type="ECO:0000313" key="4">
    <source>
        <dbReference type="Proteomes" id="UP000272464"/>
    </source>
</evidence>